<dbReference type="Proteomes" id="UP000272942">
    <property type="component" value="Unassembled WGS sequence"/>
</dbReference>
<feature type="region of interest" description="Disordered" evidence="2">
    <location>
        <begin position="1089"/>
        <end position="1110"/>
    </location>
</feature>
<feature type="compositionally biased region" description="Basic and acidic residues" evidence="2">
    <location>
        <begin position="520"/>
        <end position="534"/>
    </location>
</feature>
<feature type="coiled-coil region" evidence="1">
    <location>
        <begin position="328"/>
        <end position="355"/>
    </location>
</feature>
<feature type="compositionally biased region" description="Polar residues" evidence="2">
    <location>
        <begin position="780"/>
        <end position="789"/>
    </location>
</feature>
<accession>A0A183A838</accession>
<evidence type="ECO:0000256" key="1">
    <source>
        <dbReference type="SAM" id="Coils"/>
    </source>
</evidence>
<feature type="region of interest" description="Disordered" evidence="2">
    <location>
        <begin position="153"/>
        <end position="266"/>
    </location>
</feature>
<dbReference type="OrthoDB" id="43122at2759"/>
<feature type="region of interest" description="Disordered" evidence="2">
    <location>
        <begin position="894"/>
        <end position="967"/>
    </location>
</feature>
<evidence type="ECO:0000313" key="6">
    <source>
        <dbReference type="WBParaSite" id="ECPE_0000312601-mRNA-1"/>
    </source>
</evidence>
<feature type="compositionally biased region" description="Basic and acidic residues" evidence="2">
    <location>
        <begin position="1007"/>
        <end position="1020"/>
    </location>
</feature>
<evidence type="ECO:0000313" key="4">
    <source>
        <dbReference type="EMBL" id="VDP68480.1"/>
    </source>
</evidence>
<feature type="compositionally biased region" description="Basic and acidic residues" evidence="2">
    <location>
        <begin position="566"/>
        <end position="588"/>
    </location>
</feature>
<evidence type="ECO:0000259" key="3">
    <source>
        <dbReference type="SMART" id="SM00233"/>
    </source>
</evidence>
<feature type="compositionally biased region" description="Polar residues" evidence="2">
    <location>
        <begin position="204"/>
        <end position="215"/>
    </location>
</feature>
<feature type="region of interest" description="Disordered" evidence="2">
    <location>
        <begin position="1007"/>
        <end position="1026"/>
    </location>
</feature>
<feature type="compositionally biased region" description="Polar residues" evidence="2">
    <location>
        <begin position="617"/>
        <end position="628"/>
    </location>
</feature>
<evidence type="ECO:0000313" key="5">
    <source>
        <dbReference type="Proteomes" id="UP000272942"/>
    </source>
</evidence>
<keyword evidence="1" id="KW-0175">Coiled coil</keyword>
<dbReference type="EMBL" id="UZAN01040113">
    <property type="protein sequence ID" value="VDP68480.1"/>
    <property type="molecule type" value="Genomic_DNA"/>
</dbReference>
<feature type="region of interest" description="Disordered" evidence="2">
    <location>
        <begin position="418"/>
        <end position="440"/>
    </location>
</feature>
<organism evidence="6">
    <name type="scientific">Echinostoma caproni</name>
    <dbReference type="NCBI Taxonomy" id="27848"/>
    <lineage>
        <taxon>Eukaryota</taxon>
        <taxon>Metazoa</taxon>
        <taxon>Spiralia</taxon>
        <taxon>Lophotrochozoa</taxon>
        <taxon>Platyhelminthes</taxon>
        <taxon>Trematoda</taxon>
        <taxon>Digenea</taxon>
        <taxon>Plagiorchiida</taxon>
        <taxon>Echinostomata</taxon>
        <taxon>Echinostomatoidea</taxon>
        <taxon>Echinostomatidae</taxon>
        <taxon>Echinostoma</taxon>
    </lineage>
</organism>
<feature type="compositionally biased region" description="Polar residues" evidence="2">
    <location>
        <begin position="535"/>
        <end position="545"/>
    </location>
</feature>
<dbReference type="WBParaSite" id="ECPE_0000312601-mRNA-1">
    <property type="protein sequence ID" value="ECPE_0000312601-mRNA-1"/>
    <property type="gene ID" value="ECPE_0000312601"/>
</dbReference>
<protein>
    <submittedName>
        <fullName evidence="6">PH domain-containing protein</fullName>
    </submittedName>
</protein>
<dbReference type="AlphaFoldDB" id="A0A183A838"/>
<feature type="compositionally biased region" description="Low complexity" evidence="2">
    <location>
        <begin position="936"/>
        <end position="949"/>
    </location>
</feature>
<keyword evidence="5" id="KW-1185">Reference proteome</keyword>
<name>A0A183A838_9TREM</name>
<feature type="region of interest" description="Disordered" evidence="2">
    <location>
        <begin position="771"/>
        <end position="791"/>
    </location>
</feature>
<reference evidence="4 5" key="2">
    <citation type="submission" date="2018-11" db="EMBL/GenBank/DDBJ databases">
        <authorList>
            <consortium name="Pathogen Informatics"/>
        </authorList>
    </citation>
    <scope>NUCLEOTIDE SEQUENCE [LARGE SCALE GENOMIC DNA]</scope>
    <source>
        <strain evidence="4 5">Egypt</strain>
    </source>
</reference>
<feature type="region of interest" description="Disordered" evidence="2">
    <location>
        <begin position="520"/>
        <end position="639"/>
    </location>
</feature>
<dbReference type="SUPFAM" id="SSF50729">
    <property type="entry name" value="PH domain-like"/>
    <property type="match status" value="1"/>
</dbReference>
<proteinExistence type="predicted"/>
<feature type="domain" description="PH" evidence="3">
    <location>
        <begin position="12"/>
        <end position="111"/>
    </location>
</feature>
<feature type="compositionally biased region" description="Polar residues" evidence="2">
    <location>
        <begin position="154"/>
        <end position="172"/>
    </location>
</feature>
<dbReference type="InterPro" id="IPR001849">
    <property type="entry name" value="PH_domain"/>
</dbReference>
<sequence length="1148" mass="130579">MSPSDKTKTAGVLVHGSIHHFTRKAGRLVKCRRWAYVNQDSLLIFPDAYTSSHCYRLLLTGADVNISYEDEDNPLIAITEPDNTITYLIQPEKPYKFQKWLSAIYKASRSPSEGLNTNSNLTSGGQASLFSANGTLPVPSDVPDFTVIPKQRTHQLSMSHRNHVDQTNPTQSERTKSINPPAVPKRIALPWDCKSHRGHKNHSKTQNSQMDNQWTPVPPARSTKRVPFSQVDGSGQQPPPRPPRSGIPLKTVKEHPDMRDSDIVPTKSLDEVKSRYPVSGLAKRMSISASDLLGKSRDELILLLLQLNREKANLQRWHDYFTRQIDLIRSSKRDSADANKDIEAIEVELKDVNGQLSLSEPLVTFLSNMLRMGDLYGGDDVLFASEYRQHLLSPHEIVPPKPSLTLAREVEAREVARSLNASKRKMTNPPKPATRSSTVTDQSCTLANWIAQSDRVDWASGPSRIQENSLDRSVRRRSTDVDFNYVEETASMRRRREQLEAELADLEELCAPHSEIHQRLRETQRALRSTEHSSAKMQGSISHASGPSAALLRRLRADQYSGQRRPRTDSTRARSRSGPDEEQHHVEEWLDPTRQYSESFRRGTNDSGRTTPRRRNQSASGRSQQFTPIQDPGDFDSRNESLRRYRSIPDHLNLMKQDESVGLSELTRQKSFEWEPLNRPLNMPRPLPESSQKFAALQPEVFVYPSRANTLYLSNYSQRVSRREPDQSREPLSRLETLGRDGYLPEPGYGITYTPSDRLFREWSQPLVDPSDRFQRHNSLKPNTDSMPNKRSIFGYSNERIDRTLDPDLMDNGDIPRVVRAYNSNTNELRPNYSSPDLTRLPDAIQFGKSENELFEMTDRPTPRNRASIFEYPNPAEEDVNLVFTDLKNRRYSPSACWNGRTQENVTRSRKSSTRLQSPYDGSHTIQLLNRNPWESGISSRGPGSPSSIDTESTTKEPGRELTSPVKPFSHSIDEWLKMESPPASGKPLVNGDRSVHTPELLQMNLRRDGDFPSDHKSPDQWRSPVAERQNIHDEFEQPVFSPPEPMKIQERYVPSPPQGEPTDMLLRQSKEMRLNAIREVLLRQRLIDSYDHRDSPPNPTSTPSRDGDRINQNVHLISMQAKLAKDAVASVFQLAGTLNDGIEVFPL</sequence>
<reference evidence="6" key="1">
    <citation type="submission" date="2016-06" db="UniProtKB">
        <authorList>
            <consortium name="WormBaseParasite"/>
        </authorList>
    </citation>
    <scope>IDENTIFICATION</scope>
</reference>
<feature type="compositionally biased region" description="Basic and acidic residues" evidence="2">
    <location>
        <begin position="251"/>
        <end position="266"/>
    </location>
</feature>
<evidence type="ECO:0000256" key="2">
    <source>
        <dbReference type="SAM" id="MobiDB-lite"/>
    </source>
</evidence>
<dbReference type="SMART" id="SM00233">
    <property type="entry name" value="PH"/>
    <property type="match status" value="1"/>
</dbReference>
<gene>
    <name evidence="4" type="ORF">ECPE_LOCUS3123</name>
</gene>